<keyword evidence="1" id="KW-0175">Coiled coil</keyword>
<accession>A0AA38NUH8</accession>
<dbReference type="AlphaFoldDB" id="A0AA38NUH8"/>
<reference evidence="3" key="1">
    <citation type="submission" date="2022-08" db="EMBL/GenBank/DDBJ databases">
        <authorList>
            <consortium name="DOE Joint Genome Institute"/>
            <person name="Min B."/>
            <person name="Riley R."/>
            <person name="Sierra-Patev S."/>
            <person name="Naranjo-Ortiz M."/>
            <person name="Looney B."/>
            <person name="Konkel Z."/>
            <person name="Slot J.C."/>
            <person name="Sakamoto Y."/>
            <person name="Steenwyk J.L."/>
            <person name="Rokas A."/>
            <person name="Carro J."/>
            <person name="Camarero S."/>
            <person name="Ferreira P."/>
            <person name="Molpeceres G."/>
            <person name="Ruiz-Duenas F.J."/>
            <person name="Serrano A."/>
            <person name="Henrissat B."/>
            <person name="Drula E."/>
            <person name="Hughes K.W."/>
            <person name="Mata J.L."/>
            <person name="Ishikawa N.K."/>
            <person name="Vargas-Isla R."/>
            <person name="Ushijima S."/>
            <person name="Smith C.A."/>
            <person name="Ahrendt S."/>
            <person name="Andreopoulos W."/>
            <person name="He G."/>
            <person name="Labutti K."/>
            <person name="Lipzen A."/>
            <person name="Ng V."/>
            <person name="Sandor L."/>
            <person name="Barry K."/>
            <person name="Martinez A.T."/>
            <person name="Xiao Y."/>
            <person name="Gibbons J.G."/>
            <person name="Terashima K."/>
            <person name="Hibbett D.S."/>
            <person name="Grigoriev I.V."/>
        </authorList>
    </citation>
    <scope>NUCLEOTIDE SEQUENCE</scope>
    <source>
        <strain evidence="3">TFB9207</strain>
    </source>
</reference>
<sequence length="174" mass="19442">IVARALEGGQQLSVFMSTLVHYTNCWEMICGLQRPAERLPTLGIRLHVDAHGPDPSPSLPHQPKSRSLARPRRRVPLPHGQETGSSRLSNLENDIQALKEGFVDMVQGQHELMELVRDSAAMTDQRLQALERRFSNLEGTLVNLMRVALGVKEGEGENQEKEVLKGSDSEEEEE</sequence>
<name>A0AA38NUH8_9AGAR</name>
<proteinExistence type="predicted"/>
<comment type="caution">
    <text evidence="3">The sequence shown here is derived from an EMBL/GenBank/DDBJ whole genome shotgun (WGS) entry which is preliminary data.</text>
</comment>
<evidence type="ECO:0000313" key="3">
    <source>
        <dbReference type="EMBL" id="KAJ3830854.1"/>
    </source>
</evidence>
<keyword evidence="4" id="KW-1185">Reference proteome</keyword>
<dbReference type="EMBL" id="MU808130">
    <property type="protein sequence ID" value="KAJ3830854.1"/>
    <property type="molecule type" value="Genomic_DNA"/>
</dbReference>
<feature type="region of interest" description="Disordered" evidence="2">
    <location>
        <begin position="47"/>
        <end position="90"/>
    </location>
</feature>
<evidence type="ECO:0000313" key="4">
    <source>
        <dbReference type="Proteomes" id="UP001163846"/>
    </source>
</evidence>
<feature type="coiled-coil region" evidence="1">
    <location>
        <begin position="120"/>
        <end position="147"/>
    </location>
</feature>
<organism evidence="3 4">
    <name type="scientific">Lentinula raphanica</name>
    <dbReference type="NCBI Taxonomy" id="153919"/>
    <lineage>
        <taxon>Eukaryota</taxon>
        <taxon>Fungi</taxon>
        <taxon>Dikarya</taxon>
        <taxon>Basidiomycota</taxon>
        <taxon>Agaricomycotina</taxon>
        <taxon>Agaricomycetes</taxon>
        <taxon>Agaricomycetidae</taxon>
        <taxon>Agaricales</taxon>
        <taxon>Marasmiineae</taxon>
        <taxon>Omphalotaceae</taxon>
        <taxon>Lentinula</taxon>
    </lineage>
</organism>
<feature type="non-terminal residue" evidence="3">
    <location>
        <position position="174"/>
    </location>
</feature>
<protein>
    <submittedName>
        <fullName evidence="3">Uncharacterized protein</fullName>
    </submittedName>
</protein>
<evidence type="ECO:0000256" key="1">
    <source>
        <dbReference type="SAM" id="Coils"/>
    </source>
</evidence>
<evidence type="ECO:0000256" key="2">
    <source>
        <dbReference type="SAM" id="MobiDB-lite"/>
    </source>
</evidence>
<feature type="compositionally biased region" description="Basic residues" evidence="2">
    <location>
        <begin position="63"/>
        <end position="76"/>
    </location>
</feature>
<feature type="compositionally biased region" description="Basic and acidic residues" evidence="2">
    <location>
        <begin position="152"/>
        <end position="168"/>
    </location>
</feature>
<feature type="region of interest" description="Disordered" evidence="2">
    <location>
        <begin position="151"/>
        <end position="174"/>
    </location>
</feature>
<gene>
    <name evidence="3" type="ORF">F5878DRAFT_648162</name>
</gene>
<dbReference type="Proteomes" id="UP001163846">
    <property type="component" value="Unassembled WGS sequence"/>
</dbReference>